<name>A0A1B6F5F3_9HEMI</name>
<proteinExistence type="predicted"/>
<evidence type="ECO:0000256" key="1">
    <source>
        <dbReference type="SAM" id="MobiDB-lite"/>
    </source>
</evidence>
<organism evidence="2">
    <name type="scientific">Cuerna arida</name>
    <dbReference type="NCBI Taxonomy" id="1464854"/>
    <lineage>
        <taxon>Eukaryota</taxon>
        <taxon>Metazoa</taxon>
        <taxon>Ecdysozoa</taxon>
        <taxon>Arthropoda</taxon>
        <taxon>Hexapoda</taxon>
        <taxon>Insecta</taxon>
        <taxon>Pterygota</taxon>
        <taxon>Neoptera</taxon>
        <taxon>Paraneoptera</taxon>
        <taxon>Hemiptera</taxon>
        <taxon>Auchenorrhyncha</taxon>
        <taxon>Membracoidea</taxon>
        <taxon>Cicadellidae</taxon>
        <taxon>Cicadellinae</taxon>
        <taxon>Proconiini</taxon>
        <taxon>Cuerna</taxon>
    </lineage>
</organism>
<evidence type="ECO:0000313" key="2">
    <source>
        <dbReference type="EMBL" id="JAS45489.1"/>
    </source>
</evidence>
<protein>
    <submittedName>
        <fullName evidence="2">Uncharacterized protein</fullName>
    </submittedName>
</protein>
<accession>A0A1B6F5F3</accession>
<feature type="region of interest" description="Disordered" evidence="1">
    <location>
        <begin position="149"/>
        <end position="201"/>
    </location>
</feature>
<sequence length="201" mass="22500">SYPPSVADIEEEVEGLRSESPVWAMASDSRLIVNNDPEPVVFVEHDVTLDKEAEEVERTLYEVEVFPVEIDLGPCDTLEESETGENRLESERRVSDCTLVKVIDVVDAVTCAVVGAGECDSKSISQERRIPQFQGLRKSAEQKTRLYRDTERPTSATKVLEPVEVTKLPTPRTTTARKYGTDGVEVAPTGRRRKQRHSQVK</sequence>
<feature type="compositionally biased region" description="Basic residues" evidence="1">
    <location>
        <begin position="190"/>
        <end position="201"/>
    </location>
</feature>
<dbReference type="EMBL" id="GECZ01024280">
    <property type="protein sequence ID" value="JAS45489.1"/>
    <property type="molecule type" value="Transcribed_RNA"/>
</dbReference>
<reference evidence="2" key="1">
    <citation type="submission" date="2015-11" db="EMBL/GenBank/DDBJ databases">
        <title>De novo transcriptome assembly of four potential Pierce s Disease insect vectors from Arizona vineyards.</title>
        <authorList>
            <person name="Tassone E.E."/>
        </authorList>
    </citation>
    <scope>NUCLEOTIDE SEQUENCE</scope>
</reference>
<dbReference type="AlphaFoldDB" id="A0A1B6F5F3"/>
<feature type="non-terminal residue" evidence="2">
    <location>
        <position position="1"/>
    </location>
</feature>
<gene>
    <name evidence="2" type="ORF">g.27658</name>
</gene>